<feature type="compositionally biased region" description="Gly residues" evidence="1">
    <location>
        <begin position="50"/>
        <end position="64"/>
    </location>
</feature>
<sequence>CIIHTKYELTQMLDSLLGVELLHRPYRVQYNTIVGAHGSTSTGPIPATGLGSGGIGSSGSGGSR</sequence>
<reference evidence="2 3" key="1">
    <citation type="journal article" date="2021" name="Nat. Plants">
        <title>The Taxus genome provides insights into paclitaxel biosynthesis.</title>
        <authorList>
            <person name="Xiong X."/>
            <person name="Gou J."/>
            <person name="Liao Q."/>
            <person name="Li Y."/>
            <person name="Zhou Q."/>
            <person name="Bi G."/>
            <person name="Li C."/>
            <person name="Du R."/>
            <person name="Wang X."/>
            <person name="Sun T."/>
            <person name="Guo L."/>
            <person name="Liang H."/>
            <person name="Lu P."/>
            <person name="Wu Y."/>
            <person name="Zhang Z."/>
            <person name="Ro D.K."/>
            <person name="Shang Y."/>
            <person name="Huang S."/>
            <person name="Yan J."/>
        </authorList>
    </citation>
    <scope>NUCLEOTIDE SEQUENCE [LARGE SCALE GENOMIC DNA]</scope>
    <source>
        <strain evidence="2">Ta-2019</strain>
    </source>
</reference>
<dbReference type="Proteomes" id="UP000824469">
    <property type="component" value="Unassembled WGS sequence"/>
</dbReference>
<feature type="non-terminal residue" evidence="2">
    <location>
        <position position="64"/>
    </location>
</feature>
<evidence type="ECO:0000313" key="3">
    <source>
        <dbReference type="Proteomes" id="UP000824469"/>
    </source>
</evidence>
<comment type="caution">
    <text evidence="2">The sequence shown here is derived from an EMBL/GenBank/DDBJ whole genome shotgun (WGS) entry which is preliminary data.</text>
</comment>
<feature type="region of interest" description="Disordered" evidence="1">
    <location>
        <begin position="36"/>
        <end position="64"/>
    </location>
</feature>
<proteinExistence type="predicted"/>
<gene>
    <name evidence="2" type="ORF">KI387_003254</name>
</gene>
<accession>A0AA38LP40</accession>
<keyword evidence="3" id="KW-1185">Reference proteome</keyword>
<dbReference type="AlphaFoldDB" id="A0AA38LP40"/>
<protein>
    <submittedName>
        <fullName evidence="2">Uncharacterized protein</fullName>
    </submittedName>
</protein>
<evidence type="ECO:0000256" key="1">
    <source>
        <dbReference type="SAM" id="MobiDB-lite"/>
    </source>
</evidence>
<dbReference type="EMBL" id="JAHRHJ020000001">
    <property type="protein sequence ID" value="KAH9331146.1"/>
    <property type="molecule type" value="Genomic_DNA"/>
</dbReference>
<evidence type="ECO:0000313" key="2">
    <source>
        <dbReference type="EMBL" id="KAH9331146.1"/>
    </source>
</evidence>
<name>A0AA38LP40_TAXCH</name>
<organism evidence="2 3">
    <name type="scientific">Taxus chinensis</name>
    <name type="common">Chinese yew</name>
    <name type="synonym">Taxus wallichiana var. chinensis</name>
    <dbReference type="NCBI Taxonomy" id="29808"/>
    <lineage>
        <taxon>Eukaryota</taxon>
        <taxon>Viridiplantae</taxon>
        <taxon>Streptophyta</taxon>
        <taxon>Embryophyta</taxon>
        <taxon>Tracheophyta</taxon>
        <taxon>Spermatophyta</taxon>
        <taxon>Pinopsida</taxon>
        <taxon>Pinidae</taxon>
        <taxon>Conifers II</taxon>
        <taxon>Cupressales</taxon>
        <taxon>Taxaceae</taxon>
        <taxon>Taxus</taxon>
    </lineage>
</organism>
<feature type="non-terminal residue" evidence="2">
    <location>
        <position position="1"/>
    </location>
</feature>